<accession>A0A1C5G5G4</accession>
<dbReference type="InterPro" id="IPR036388">
    <property type="entry name" value="WH-like_DNA-bd_sf"/>
</dbReference>
<protein>
    <submittedName>
        <fullName evidence="5">GntR family transcriptional regulator</fullName>
    </submittedName>
</protein>
<dbReference type="InterPro" id="IPR011663">
    <property type="entry name" value="UTRA"/>
</dbReference>
<dbReference type="Pfam" id="PF07702">
    <property type="entry name" value="UTRA"/>
    <property type="match status" value="1"/>
</dbReference>
<dbReference type="PRINTS" id="PR00035">
    <property type="entry name" value="HTHGNTR"/>
</dbReference>
<keyword evidence="2" id="KW-0238">DNA-binding</keyword>
<evidence type="ECO:0000256" key="2">
    <source>
        <dbReference type="ARBA" id="ARBA00023125"/>
    </source>
</evidence>
<dbReference type="RefSeq" id="WP_088999081.1">
    <property type="nucleotide sequence ID" value="NZ_LT607733.1"/>
</dbReference>
<dbReference type="AlphaFoldDB" id="A0A1C5G5G4"/>
<keyword evidence="3" id="KW-0804">Transcription</keyword>
<evidence type="ECO:0000259" key="4">
    <source>
        <dbReference type="PROSITE" id="PS50949"/>
    </source>
</evidence>
<dbReference type="EMBL" id="LT607733">
    <property type="protein sequence ID" value="SCG14981.1"/>
    <property type="molecule type" value="Genomic_DNA"/>
</dbReference>
<dbReference type="PROSITE" id="PS50949">
    <property type="entry name" value="HTH_GNTR"/>
    <property type="match status" value="1"/>
</dbReference>
<dbReference type="InterPro" id="IPR028978">
    <property type="entry name" value="Chorismate_lyase_/UTRA_dom_sf"/>
</dbReference>
<reference evidence="5 6" key="1">
    <citation type="submission" date="2016-06" db="EMBL/GenBank/DDBJ databases">
        <authorList>
            <person name="Kjaerup R.B."/>
            <person name="Dalgaard T.S."/>
            <person name="Juul-Madsen H.R."/>
        </authorList>
    </citation>
    <scope>NUCLEOTIDE SEQUENCE [LARGE SCALE GENOMIC DNA]</scope>
    <source>
        <strain evidence="5 6">DSM 43913</strain>
    </source>
</reference>
<name>A0A1C5G5G4_MICEH</name>
<evidence type="ECO:0000256" key="3">
    <source>
        <dbReference type="ARBA" id="ARBA00023163"/>
    </source>
</evidence>
<feature type="domain" description="HTH gntR-type" evidence="4">
    <location>
        <begin position="9"/>
        <end position="77"/>
    </location>
</feature>
<dbReference type="PANTHER" id="PTHR44846">
    <property type="entry name" value="MANNOSYL-D-GLYCERATE TRANSPORT/METABOLISM SYSTEM REPRESSOR MNGR-RELATED"/>
    <property type="match status" value="1"/>
</dbReference>
<dbReference type="Gene3D" id="3.40.1410.10">
    <property type="entry name" value="Chorismate lyase-like"/>
    <property type="match status" value="1"/>
</dbReference>
<dbReference type="Gene3D" id="1.10.10.10">
    <property type="entry name" value="Winged helix-like DNA-binding domain superfamily/Winged helix DNA-binding domain"/>
    <property type="match status" value="1"/>
</dbReference>
<dbReference type="SMART" id="SM00345">
    <property type="entry name" value="HTH_GNTR"/>
    <property type="match status" value="1"/>
</dbReference>
<dbReference type="CDD" id="cd07377">
    <property type="entry name" value="WHTH_GntR"/>
    <property type="match status" value="1"/>
</dbReference>
<dbReference type="SUPFAM" id="SSF46785">
    <property type="entry name" value="Winged helix' DNA-binding domain"/>
    <property type="match status" value="1"/>
</dbReference>
<evidence type="ECO:0000313" key="6">
    <source>
        <dbReference type="Proteomes" id="UP000198251"/>
    </source>
</evidence>
<dbReference type="GO" id="GO:0003700">
    <property type="term" value="F:DNA-binding transcription factor activity"/>
    <property type="evidence" value="ECO:0007669"/>
    <property type="project" value="InterPro"/>
</dbReference>
<dbReference type="InterPro" id="IPR000524">
    <property type="entry name" value="Tscrpt_reg_HTH_GntR"/>
</dbReference>
<dbReference type="GO" id="GO:0003677">
    <property type="term" value="F:DNA binding"/>
    <property type="evidence" value="ECO:0007669"/>
    <property type="project" value="UniProtKB-KW"/>
</dbReference>
<sequence length="261" mass="29185">MTDDLGAKAPKYLQIAAQLRREVREGKFKPDNRLPAETALAERFRVSPITLRNAIGVLRAEGLIESRHGVGTFVRESRRLHRRSRDRYGRARKDQRLLTSHLRHEIVFAGRAPVPAHIAEVMGIDPGTEIVVRRRNLYDRETDKPEEIGASYIPAEIAAGTYLEEPKVVPKGLFLCVEDLSGKRYTTARDQWVARLPTTDEAAALALPMGAPVMHVIHTARANDGSILEVSESVWPADRIMVIDDYEVEPTAIEPEAPSEV</sequence>
<dbReference type="PANTHER" id="PTHR44846:SF17">
    <property type="entry name" value="GNTR-FAMILY TRANSCRIPTIONAL REGULATOR"/>
    <property type="match status" value="1"/>
</dbReference>
<dbReference type="InterPro" id="IPR050679">
    <property type="entry name" value="Bact_HTH_transcr_reg"/>
</dbReference>
<dbReference type="SUPFAM" id="SSF64288">
    <property type="entry name" value="Chorismate lyase-like"/>
    <property type="match status" value="1"/>
</dbReference>
<keyword evidence="1" id="KW-0805">Transcription regulation</keyword>
<dbReference type="Pfam" id="PF00392">
    <property type="entry name" value="GntR"/>
    <property type="match status" value="1"/>
</dbReference>
<evidence type="ECO:0000313" key="5">
    <source>
        <dbReference type="EMBL" id="SCG14981.1"/>
    </source>
</evidence>
<proteinExistence type="predicted"/>
<organism evidence="5 6">
    <name type="scientific">Micromonospora echinofusca</name>
    <dbReference type="NCBI Taxonomy" id="47858"/>
    <lineage>
        <taxon>Bacteria</taxon>
        <taxon>Bacillati</taxon>
        <taxon>Actinomycetota</taxon>
        <taxon>Actinomycetes</taxon>
        <taxon>Micromonosporales</taxon>
        <taxon>Micromonosporaceae</taxon>
        <taxon>Micromonospora</taxon>
    </lineage>
</organism>
<evidence type="ECO:0000256" key="1">
    <source>
        <dbReference type="ARBA" id="ARBA00023015"/>
    </source>
</evidence>
<dbReference type="Proteomes" id="UP000198251">
    <property type="component" value="Chromosome I"/>
</dbReference>
<gene>
    <name evidence="5" type="ORF">GA0070610_1206</name>
</gene>
<keyword evidence="6" id="KW-1185">Reference proteome</keyword>
<dbReference type="GeneID" id="95801072"/>
<dbReference type="GO" id="GO:0045892">
    <property type="term" value="P:negative regulation of DNA-templated transcription"/>
    <property type="evidence" value="ECO:0007669"/>
    <property type="project" value="TreeGrafter"/>
</dbReference>
<dbReference type="InterPro" id="IPR036390">
    <property type="entry name" value="WH_DNA-bd_sf"/>
</dbReference>
<dbReference type="SMART" id="SM00866">
    <property type="entry name" value="UTRA"/>
    <property type="match status" value="1"/>
</dbReference>